<reference evidence="1 2" key="1">
    <citation type="submission" date="2024-09" db="EMBL/GenBank/DDBJ databases">
        <authorList>
            <person name="Sun Q."/>
            <person name="Mori K."/>
        </authorList>
    </citation>
    <scope>NUCLEOTIDE SEQUENCE [LARGE SCALE GENOMIC DNA]</scope>
    <source>
        <strain evidence="1 2">JCM 3143</strain>
    </source>
</reference>
<keyword evidence="2" id="KW-1185">Reference proteome</keyword>
<organism evidence="1 2">
    <name type="scientific">Nonomuraea helvata</name>
    <dbReference type="NCBI Taxonomy" id="37484"/>
    <lineage>
        <taxon>Bacteria</taxon>
        <taxon>Bacillati</taxon>
        <taxon>Actinomycetota</taxon>
        <taxon>Actinomycetes</taxon>
        <taxon>Streptosporangiales</taxon>
        <taxon>Streptosporangiaceae</taxon>
        <taxon>Nonomuraea</taxon>
    </lineage>
</organism>
<evidence type="ECO:0000313" key="1">
    <source>
        <dbReference type="EMBL" id="MFB9621694.1"/>
    </source>
</evidence>
<comment type="caution">
    <text evidence="1">The sequence shown here is derived from an EMBL/GenBank/DDBJ whole genome shotgun (WGS) entry which is preliminary data.</text>
</comment>
<evidence type="ECO:0000313" key="2">
    <source>
        <dbReference type="Proteomes" id="UP001589532"/>
    </source>
</evidence>
<dbReference type="Proteomes" id="UP001589532">
    <property type="component" value="Unassembled WGS sequence"/>
</dbReference>
<dbReference type="EMBL" id="JBHMBW010000002">
    <property type="protein sequence ID" value="MFB9621694.1"/>
    <property type="molecule type" value="Genomic_DNA"/>
</dbReference>
<protein>
    <submittedName>
        <fullName evidence="1">Uncharacterized protein</fullName>
    </submittedName>
</protein>
<dbReference type="RefSeq" id="WP_344992442.1">
    <property type="nucleotide sequence ID" value="NZ_BAAAXV010000005.1"/>
</dbReference>
<accession>A0ABV5RQJ4</accession>
<gene>
    <name evidence="1" type="ORF">ACFFSA_01240</name>
</gene>
<proteinExistence type="predicted"/>
<name>A0ABV5RQJ4_9ACTN</name>
<sequence>MDQKINQIGYFDVAADGAVWAQTFRVIESKEEAEDTESAIRRWHKGKWTTLTRHPIGPDSVDGVYALAADSARRVWVFGTTAPPGEDDVVTRMFIGTFQHGRWNDVVIADKATLELDWSVVGARSGWATVDGLMLRWNGRAWARQPGKPSGGIPFGQGHDMWTLDGDLTVLRWEGTGWRRLKLPDLGTRALDSSPEPWLTALVPYGRDDTWAVGYVGWDMDNEEYEDVPVRARPVAVHWNGSSWTCTWGPMHRLFGEAAPDGKGGLWVIAEREYEASELWHLSDGRWTKEFLPTPAGQTYFVDHLVKRPGTDEVYASGYVTTDEDDLIDGSLAEEHRGALWRTK</sequence>